<dbReference type="PANTHER" id="PTHR18901:SF38">
    <property type="entry name" value="PSEUDOURIDINE-5'-PHOSPHATASE"/>
    <property type="match status" value="1"/>
</dbReference>
<evidence type="ECO:0008006" key="2">
    <source>
        <dbReference type="Google" id="ProtNLM"/>
    </source>
</evidence>
<dbReference type="NCBIfam" id="TIGR01509">
    <property type="entry name" value="HAD-SF-IA-v3"/>
    <property type="match status" value="1"/>
</dbReference>
<dbReference type="InterPro" id="IPR023198">
    <property type="entry name" value="PGP-like_dom2"/>
</dbReference>
<dbReference type="SFLD" id="SFLDG01129">
    <property type="entry name" value="C1.5:_HAD__Beta-PGM__Phosphata"/>
    <property type="match status" value="1"/>
</dbReference>
<dbReference type="InterPro" id="IPR023214">
    <property type="entry name" value="HAD_sf"/>
</dbReference>
<dbReference type="PANTHER" id="PTHR18901">
    <property type="entry name" value="2-DEOXYGLUCOSE-6-PHOSPHATE PHOSPHATASE 2"/>
    <property type="match status" value="1"/>
</dbReference>
<dbReference type="SFLD" id="SFLDS00003">
    <property type="entry name" value="Haloacid_Dehalogenase"/>
    <property type="match status" value="1"/>
</dbReference>
<protein>
    <recommendedName>
        <fullName evidence="2">FCP1 homology domain-containing protein</fullName>
    </recommendedName>
</protein>
<proteinExistence type="predicted"/>
<sequence>VNQPTFAVPKAIVFDMDGTLIDSERLQLQCFMEVTRQYGYEARKELYLQCIGATGAMARKILAEAYGPQFPLQNVLADWRERYDELLASGELRLKEGARPLLETATTHGIPCALATQTRRVLAERKLRLTGVLNYFEALVTGDDVRRGKPDPEHYMIAVAKLGVIPRECWALEDSENGVRSALGAGCVVFQIPDLAPVSAPLTTLGQTILNSLADVADILENAVATTMGHH</sequence>
<dbReference type="InterPro" id="IPR006439">
    <property type="entry name" value="HAD-SF_hydro_IA"/>
</dbReference>
<dbReference type="AlphaFoldDB" id="A0A381TML4"/>
<name>A0A381TML4_9ZZZZ</name>
<organism evidence="1">
    <name type="scientific">marine metagenome</name>
    <dbReference type="NCBI Taxonomy" id="408172"/>
    <lineage>
        <taxon>unclassified sequences</taxon>
        <taxon>metagenomes</taxon>
        <taxon>ecological metagenomes</taxon>
    </lineage>
</organism>
<dbReference type="Gene3D" id="1.10.150.240">
    <property type="entry name" value="Putative phosphatase, domain 2"/>
    <property type="match status" value="1"/>
</dbReference>
<dbReference type="InterPro" id="IPR036412">
    <property type="entry name" value="HAD-like_sf"/>
</dbReference>
<dbReference type="InterPro" id="IPR041492">
    <property type="entry name" value="HAD_2"/>
</dbReference>
<reference evidence="1" key="1">
    <citation type="submission" date="2018-05" db="EMBL/GenBank/DDBJ databases">
        <authorList>
            <person name="Lanie J.A."/>
            <person name="Ng W.-L."/>
            <person name="Kazmierczak K.M."/>
            <person name="Andrzejewski T.M."/>
            <person name="Davidsen T.M."/>
            <person name="Wayne K.J."/>
            <person name="Tettelin H."/>
            <person name="Glass J.I."/>
            <person name="Rusch D."/>
            <person name="Podicherti R."/>
            <person name="Tsui H.-C.T."/>
            <person name="Winkler M.E."/>
        </authorList>
    </citation>
    <scope>NUCLEOTIDE SEQUENCE</scope>
</reference>
<dbReference type="SUPFAM" id="SSF56784">
    <property type="entry name" value="HAD-like"/>
    <property type="match status" value="1"/>
</dbReference>
<dbReference type="EMBL" id="UINC01004851">
    <property type="protein sequence ID" value="SVA17300.1"/>
    <property type="molecule type" value="Genomic_DNA"/>
</dbReference>
<dbReference type="Pfam" id="PF13419">
    <property type="entry name" value="HAD_2"/>
    <property type="match status" value="1"/>
</dbReference>
<gene>
    <name evidence="1" type="ORF">METZ01_LOCUS70154</name>
</gene>
<dbReference type="SFLD" id="SFLDG01135">
    <property type="entry name" value="C1.5.6:_HAD__Beta-PGM__Phospha"/>
    <property type="match status" value="1"/>
</dbReference>
<dbReference type="Gene3D" id="3.40.50.1000">
    <property type="entry name" value="HAD superfamily/HAD-like"/>
    <property type="match status" value="1"/>
</dbReference>
<dbReference type="PRINTS" id="PR00413">
    <property type="entry name" value="HADHALOGNASE"/>
</dbReference>
<accession>A0A381TML4</accession>
<feature type="non-terminal residue" evidence="1">
    <location>
        <position position="1"/>
    </location>
</feature>
<evidence type="ECO:0000313" key="1">
    <source>
        <dbReference type="EMBL" id="SVA17300.1"/>
    </source>
</evidence>